<keyword evidence="8" id="KW-1185">Reference proteome</keyword>
<evidence type="ECO:0000256" key="3">
    <source>
        <dbReference type="ARBA" id="ARBA00022691"/>
    </source>
</evidence>
<dbReference type="EMBL" id="JAPZVQ010000012">
    <property type="protein sequence ID" value="MDA1386957.1"/>
    <property type="molecule type" value="Genomic_DNA"/>
</dbReference>
<evidence type="ECO:0000256" key="1">
    <source>
        <dbReference type="ARBA" id="ARBA00022603"/>
    </source>
</evidence>
<dbReference type="Gene3D" id="3.40.50.150">
    <property type="entry name" value="Vaccinia Virus protein VP39"/>
    <property type="match status" value="1"/>
</dbReference>
<dbReference type="AlphaFoldDB" id="A0A9X3SXH3"/>
<reference evidence="6 8" key="2">
    <citation type="submission" date="2023-07" db="EMBL/GenBank/DDBJ databases">
        <title>Sequencing the genomes of 1000 actinobacteria strains.</title>
        <authorList>
            <person name="Klenk H.-P."/>
        </authorList>
    </citation>
    <scope>NUCLEOTIDE SEQUENCE [LARGE SCALE GENOMIC DNA]</scope>
    <source>
        <strain evidence="6 8">DSM 44724</strain>
    </source>
</reference>
<reference evidence="5" key="1">
    <citation type="submission" date="2022-12" db="EMBL/GenBank/DDBJ databases">
        <title>Gycomyces niveus sp.nov., a novel actinomycete isolated from soil in Shouguang.</title>
        <authorList>
            <person name="Yang X."/>
        </authorList>
    </citation>
    <scope>NUCLEOTIDE SEQUENCE</scope>
    <source>
        <strain evidence="5">DSM 44724</strain>
    </source>
</reference>
<dbReference type="SUPFAM" id="SSF53335">
    <property type="entry name" value="S-adenosyl-L-methionine-dependent methyltransferases"/>
    <property type="match status" value="1"/>
</dbReference>
<proteinExistence type="predicted"/>
<evidence type="ECO:0000313" key="5">
    <source>
        <dbReference type="EMBL" id="MDA1386957.1"/>
    </source>
</evidence>
<sequence>MADEAFLSRSYEAFAEIEEEFKDVLDQSLDPRGPDLLYDVAAELALVPGASVLDVGCGEGRHTLELARRFGWQVRGVDPVKRHVELAVQDLAHHANDNPAFQSAVTFELGTAEDLPSLAAAVDLIWCRDVLVHVEDLAAAFAEFRRVLVPGGQVLIYQMFCTDRMEPNEASWLLPTMGCVPANMDPERAEAAMRRVGLRIDQRIVLGTEWGQYGQEHTGKGARNLLHAARLLHEPDRYIRSFGQDNYDIALGDCLWHVYRLIGKLSDRIYLLSAPAEA</sequence>
<evidence type="ECO:0000259" key="4">
    <source>
        <dbReference type="Pfam" id="PF08241"/>
    </source>
</evidence>
<keyword evidence="3" id="KW-0949">S-adenosyl-L-methionine</keyword>
<dbReference type="InterPro" id="IPR013216">
    <property type="entry name" value="Methyltransf_11"/>
</dbReference>
<dbReference type="Proteomes" id="UP001183604">
    <property type="component" value="Unassembled WGS sequence"/>
</dbReference>
<dbReference type="GO" id="GO:0008757">
    <property type="term" value="F:S-adenosylmethionine-dependent methyltransferase activity"/>
    <property type="evidence" value="ECO:0007669"/>
    <property type="project" value="InterPro"/>
</dbReference>
<keyword evidence="2" id="KW-0808">Transferase</keyword>
<protein>
    <submittedName>
        <fullName evidence="5 6">SAM-dependent methyltransferase</fullName>
    </submittedName>
</protein>
<gene>
    <name evidence="6" type="ORF">J2S69_005289</name>
    <name evidence="5" type="ORF">O2L01_18305</name>
</gene>
<evidence type="ECO:0000313" key="7">
    <source>
        <dbReference type="Proteomes" id="UP001145799"/>
    </source>
</evidence>
<feature type="domain" description="Methyltransferase type 11" evidence="4">
    <location>
        <begin position="53"/>
        <end position="156"/>
    </location>
</feature>
<evidence type="ECO:0000256" key="2">
    <source>
        <dbReference type="ARBA" id="ARBA00022679"/>
    </source>
</evidence>
<accession>A0A9X3SXH3</accession>
<dbReference type="Proteomes" id="UP001145799">
    <property type="component" value="Unassembled WGS sequence"/>
</dbReference>
<comment type="caution">
    <text evidence="5">The sequence shown here is derived from an EMBL/GenBank/DDBJ whole genome shotgun (WGS) entry which is preliminary data.</text>
</comment>
<evidence type="ECO:0000313" key="8">
    <source>
        <dbReference type="Proteomes" id="UP001183604"/>
    </source>
</evidence>
<dbReference type="EMBL" id="JAVDYD010000001">
    <property type="protein sequence ID" value="MDR7341570.1"/>
    <property type="molecule type" value="Genomic_DNA"/>
</dbReference>
<dbReference type="RefSeq" id="WP_270123445.1">
    <property type="nucleotide sequence ID" value="NZ_BAAAOM010000001.1"/>
</dbReference>
<keyword evidence="1 5" id="KW-0489">Methyltransferase</keyword>
<evidence type="ECO:0000313" key="6">
    <source>
        <dbReference type="EMBL" id="MDR7341570.1"/>
    </source>
</evidence>
<dbReference type="InterPro" id="IPR029063">
    <property type="entry name" value="SAM-dependent_MTases_sf"/>
</dbReference>
<name>A0A9X3SXH3_9ACTN</name>
<organism evidence="5 7">
    <name type="scientific">Glycomyces lechevalierae</name>
    <dbReference type="NCBI Taxonomy" id="256034"/>
    <lineage>
        <taxon>Bacteria</taxon>
        <taxon>Bacillati</taxon>
        <taxon>Actinomycetota</taxon>
        <taxon>Actinomycetes</taxon>
        <taxon>Glycomycetales</taxon>
        <taxon>Glycomycetaceae</taxon>
        <taxon>Glycomyces</taxon>
    </lineage>
</organism>
<dbReference type="PANTHER" id="PTHR43464:SF19">
    <property type="entry name" value="UBIQUINONE BIOSYNTHESIS O-METHYLTRANSFERASE, MITOCHONDRIAL"/>
    <property type="match status" value="1"/>
</dbReference>
<dbReference type="CDD" id="cd02440">
    <property type="entry name" value="AdoMet_MTases"/>
    <property type="match status" value="1"/>
</dbReference>
<dbReference type="PANTHER" id="PTHR43464">
    <property type="entry name" value="METHYLTRANSFERASE"/>
    <property type="match status" value="1"/>
</dbReference>
<dbReference type="GO" id="GO:0032259">
    <property type="term" value="P:methylation"/>
    <property type="evidence" value="ECO:0007669"/>
    <property type="project" value="UniProtKB-KW"/>
</dbReference>
<dbReference type="Pfam" id="PF08241">
    <property type="entry name" value="Methyltransf_11"/>
    <property type="match status" value="1"/>
</dbReference>